<keyword evidence="1" id="KW-0812">Transmembrane</keyword>
<proteinExistence type="predicted"/>
<feature type="transmembrane region" description="Helical" evidence="1">
    <location>
        <begin position="191"/>
        <end position="210"/>
    </location>
</feature>
<dbReference type="AlphaFoldDB" id="H1Y588"/>
<feature type="transmembrane region" description="Helical" evidence="1">
    <location>
        <begin position="73"/>
        <end position="97"/>
    </location>
</feature>
<evidence type="ECO:0000313" key="2">
    <source>
        <dbReference type="EMBL" id="EHQ28899.1"/>
    </source>
</evidence>
<feature type="transmembrane region" description="Helical" evidence="1">
    <location>
        <begin position="261"/>
        <end position="280"/>
    </location>
</feature>
<organism evidence="2 3">
    <name type="scientific">Mucilaginibacter paludis DSM 18603</name>
    <dbReference type="NCBI Taxonomy" id="714943"/>
    <lineage>
        <taxon>Bacteria</taxon>
        <taxon>Pseudomonadati</taxon>
        <taxon>Bacteroidota</taxon>
        <taxon>Sphingobacteriia</taxon>
        <taxon>Sphingobacteriales</taxon>
        <taxon>Sphingobacteriaceae</taxon>
        <taxon>Mucilaginibacter</taxon>
    </lineage>
</organism>
<name>H1Y588_9SPHI</name>
<dbReference type="STRING" id="714943.Mucpa_4814"/>
<sequence length="449" mass="51779">MSKIETKPASSTWSAVEKGIFRFLFIYFLLQAIPLDWKYYANVFSIHWLHLSYGDIFNISRYTPQFLSGRHGWAIGTFADWILIAAIALIGAIVWGLRDKKSGNYQVLYYWLRVIVRYRLAIGIIGYGFLKFFPLQAPFPSISNLNTAYGDFTDWKIFSMSLGIVPNYESFLGAIEIIAGLLLFWRKTATIGALIILVFTGNVFISNLAYEGGEHVYSFYLITFALFVLSFDAIRIYNLVSLERPTEPNRFKPLLTGNQQIIRIALKSLVIFFFVLLYGFKASSGFRHNPYQFPTTPGLARATGIYNVSEFRLNKKVLPYSATDSVRWKDVVFEKWATISIRSNRPVLIDSANYEQVFEKDQDRDYELTGTTGRHYYSYSQDTINHTLFLENKNSHYKGEKLSLKYTRPDTSTIILSGIDRNKDSIYVVLNKINKKYPLLLGRRRVLKL</sequence>
<reference evidence="2" key="1">
    <citation type="submission" date="2011-09" db="EMBL/GenBank/DDBJ databases">
        <title>The permanent draft genome of Mucilaginibacter paludis DSM 18603.</title>
        <authorList>
            <consortium name="US DOE Joint Genome Institute (JGI-PGF)"/>
            <person name="Lucas S."/>
            <person name="Han J."/>
            <person name="Lapidus A."/>
            <person name="Bruce D."/>
            <person name="Goodwin L."/>
            <person name="Pitluck S."/>
            <person name="Peters L."/>
            <person name="Kyrpides N."/>
            <person name="Mavromatis K."/>
            <person name="Ivanova N."/>
            <person name="Mikhailova N."/>
            <person name="Held B."/>
            <person name="Detter J.C."/>
            <person name="Tapia R."/>
            <person name="Han C."/>
            <person name="Land M."/>
            <person name="Hauser L."/>
            <person name="Markowitz V."/>
            <person name="Cheng J.-F."/>
            <person name="Hugenholtz P."/>
            <person name="Woyke T."/>
            <person name="Wu D."/>
            <person name="Tindall B."/>
            <person name="Brambilla E."/>
            <person name="Klenk H.-P."/>
            <person name="Eisen J.A."/>
        </authorList>
    </citation>
    <scope>NUCLEOTIDE SEQUENCE [LARGE SCALE GENOMIC DNA]</scope>
    <source>
        <strain evidence="2">DSM 18603</strain>
    </source>
</reference>
<dbReference type="HOGENOM" id="CLU_034653_0_0_10"/>
<dbReference type="OrthoDB" id="102112at2"/>
<dbReference type="eggNOG" id="ENOG502Z815">
    <property type="taxonomic scope" value="Bacteria"/>
</dbReference>
<dbReference type="Proteomes" id="UP000002774">
    <property type="component" value="Chromosome"/>
</dbReference>
<dbReference type="RefSeq" id="WP_008509858.1">
    <property type="nucleotide sequence ID" value="NZ_CM001403.1"/>
</dbReference>
<feature type="transmembrane region" description="Helical" evidence="1">
    <location>
        <begin position="216"/>
        <end position="240"/>
    </location>
</feature>
<accession>H1Y588</accession>
<keyword evidence="1" id="KW-0472">Membrane</keyword>
<feature type="transmembrane region" description="Helical" evidence="1">
    <location>
        <begin position="20"/>
        <end position="40"/>
    </location>
</feature>
<evidence type="ECO:0008006" key="4">
    <source>
        <dbReference type="Google" id="ProtNLM"/>
    </source>
</evidence>
<keyword evidence="1" id="KW-1133">Transmembrane helix</keyword>
<feature type="transmembrane region" description="Helical" evidence="1">
    <location>
        <begin position="157"/>
        <end position="184"/>
    </location>
</feature>
<keyword evidence="3" id="KW-1185">Reference proteome</keyword>
<evidence type="ECO:0000256" key="1">
    <source>
        <dbReference type="SAM" id="Phobius"/>
    </source>
</evidence>
<feature type="transmembrane region" description="Helical" evidence="1">
    <location>
        <begin position="118"/>
        <end position="137"/>
    </location>
</feature>
<evidence type="ECO:0000313" key="3">
    <source>
        <dbReference type="Proteomes" id="UP000002774"/>
    </source>
</evidence>
<protein>
    <recommendedName>
        <fullName evidence="4">DoxX family protein</fullName>
    </recommendedName>
</protein>
<dbReference type="EMBL" id="CM001403">
    <property type="protein sequence ID" value="EHQ28899.1"/>
    <property type="molecule type" value="Genomic_DNA"/>
</dbReference>
<gene>
    <name evidence="2" type="ORF">Mucpa_4814</name>
</gene>